<evidence type="ECO:0000313" key="2">
    <source>
        <dbReference type="EMBL" id="GAW83229.1"/>
    </source>
</evidence>
<gene>
    <name evidence="2" type="ORF">PGO_140230</name>
</gene>
<evidence type="ECO:0000256" key="1">
    <source>
        <dbReference type="SAM" id="SignalP"/>
    </source>
</evidence>
<feature type="chain" id="PRO_5012914587" evidence="1">
    <location>
        <begin position="27"/>
        <end position="243"/>
    </location>
</feature>
<accession>A0A1Y1JL18</accession>
<feature type="signal peptide" evidence="1">
    <location>
        <begin position="1"/>
        <end position="26"/>
    </location>
</feature>
<reference evidence="3" key="1">
    <citation type="submission" date="2017-04" db="EMBL/GenBank/DDBJ databases">
        <title>Plasmodium gonderi genome.</title>
        <authorList>
            <person name="Arisue N."/>
            <person name="Honma H."/>
            <person name="Kawai S."/>
            <person name="Tougan T."/>
            <person name="Tanabe K."/>
            <person name="Horii T."/>
        </authorList>
    </citation>
    <scope>NUCLEOTIDE SEQUENCE [LARGE SCALE GENOMIC DNA]</scope>
    <source>
        <strain evidence="3">ATCC 30045</strain>
    </source>
</reference>
<dbReference type="GeneID" id="39749972"/>
<keyword evidence="3" id="KW-1185">Reference proteome</keyword>
<protein>
    <submittedName>
        <fullName evidence="2">Gap</fullName>
    </submittedName>
</protein>
<evidence type="ECO:0000313" key="3">
    <source>
        <dbReference type="Proteomes" id="UP000195521"/>
    </source>
</evidence>
<dbReference type="EMBL" id="BDQF01000015">
    <property type="protein sequence ID" value="GAW83229.1"/>
    <property type="molecule type" value="Genomic_DNA"/>
</dbReference>
<dbReference type="InterPro" id="IPR036469">
    <property type="entry name" value="Pfg27_sf"/>
</dbReference>
<keyword evidence="1" id="KW-0732">Signal</keyword>
<sequence>MKNSRKYNYKRTFLFATLSIIFLCADNPFFKSCTSVVNKGYQESCKTMKSLERTLADGEVQGVLHTRDELINLRRRSIYSKMDKLMDCLFRGFLDTLIWVTDEFYKSNVNEVVKDDTMSGKIIRKQMYTEGITLSNRTVSNEALRTKERHNEIIEQGVSYEVIKRMMKLYELENNVSKLMMKRVTDPNKTESIDNILSVEKIKNKIKKKLETTAYKYDEALLDSLSYRIIERIKDIYTDENII</sequence>
<dbReference type="OMA" id="FLDTLMW"/>
<organism evidence="2 3">
    <name type="scientific">Plasmodium gonderi</name>
    <dbReference type="NCBI Taxonomy" id="77519"/>
    <lineage>
        <taxon>Eukaryota</taxon>
        <taxon>Sar</taxon>
        <taxon>Alveolata</taxon>
        <taxon>Apicomplexa</taxon>
        <taxon>Aconoidasida</taxon>
        <taxon>Haemosporida</taxon>
        <taxon>Plasmodiidae</taxon>
        <taxon>Plasmodium</taxon>
        <taxon>Plasmodium (Plasmodium)</taxon>
    </lineage>
</organism>
<comment type="caution">
    <text evidence="2">The sequence shown here is derived from an EMBL/GenBank/DDBJ whole genome shotgun (WGS) entry which is preliminary data.</text>
</comment>
<dbReference type="Gene3D" id="1.10.3030.10">
    <property type="entry name" value="Gametocyte protein Pfg27"/>
    <property type="match status" value="1"/>
</dbReference>
<dbReference type="Proteomes" id="UP000195521">
    <property type="component" value="Unassembled WGS sequence"/>
</dbReference>
<dbReference type="RefSeq" id="XP_028545818.1">
    <property type="nucleotide sequence ID" value="XM_028690017.1"/>
</dbReference>
<dbReference type="AlphaFoldDB" id="A0A1Y1JL18"/>
<proteinExistence type="predicted"/>
<dbReference type="OrthoDB" id="385784at2759"/>
<name>A0A1Y1JL18_PLAGO</name>